<evidence type="ECO:0000256" key="5">
    <source>
        <dbReference type="ARBA" id="ARBA00022829"/>
    </source>
</evidence>
<comment type="similarity">
    <text evidence="2">Belongs to the 'phage' integrase family. XerD subfamily.</text>
</comment>
<dbReference type="Gene3D" id="1.10.150.130">
    <property type="match status" value="1"/>
</dbReference>
<dbReference type="PROSITE" id="PS51900">
    <property type="entry name" value="CB"/>
    <property type="match status" value="1"/>
</dbReference>
<evidence type="ECO:0000259" key="11">
    <source>
        <dbReference type="PROSITE" id="PS51898"/>
    </source>
</evidence>
<evidence type="ECO:0000256" key="10">
    <source>
        <dbReference type="HAMAP-Rule" id="MF_01808"/>
    </source>
</evidence>
<evidence type="ECO:0000259" key="12">
    <source>
        <dbReference type="PROSITE" id="PS51900"/>
    </source>
</evidence>
<keyword evidence="8 10" id="KW-0233">DNA recombination</keyword>
<gene>
    <name evidence="13" type="primary">xerD</name>
    <name evidence="10" type="synonym">xerC</name>
    <name evidence="13" type="ORF">E3J95_02050</name>
</gene>
<keyword evidence="4 10" id="KW-0132">Cell division</keyword>
<reference evidence="13 14" key="1">
    <citation type="submission" date="2019-03" db="EMBL/GenBank/DDBJ databases">
        <title>Metabolic potential of uncultured bacteria and archaea associated with petroleum seepage in deep-sea sediments.</title>
        <authorList>
            <person name="Dong X."/>
            <person name="Hubert C."/>
        </authorList>
    </citation>
    <scope>NUCLEOTIDE SEQUENCE [LARGE SCALE GENOMIC DNA]</scope>
    <source>
        <strain evidence="13">E44_bin92</strain>
    </source>
</reference>
<dbReference type="PANTHER" id="PTHR30349:SF81">
    <property type="entry name" value="TYROSINE RECOMBINASE XERC"/>
    <property type="match status" value="1"/>
</dbReference>
<comment type="subcellular location">
    <subcellularLocation>
        <location evidence="1 10">Cytoplasm</location>
    </subcellularLocation>
</comment>
<dbReference type="GO" id="GO:0003677">
    <property type="term" value="F:DNA binding"/>
    <property type="evidence" value="ECO:0007669"/>
    <property type="project" value="UniProtKB-UniRule"/>
</dbReference>
<comment type="function">
    <text evidence="10">Site-specific tyrosine recombinase, which acts by catalyzing the cutting and rejoining of the recombining DNA molecules. The XerC-XerD complex is essential to convert dimers of the bacterial chromosome into monomers to permit their segregation at cell division. It also contributes to the segregational stability of plasmids.</text>
</comment>
<proteinExistence type="inferred from homology"/>
<dbReference type="InterPro" id="IPR002104">
    <property type="entry name" value="Integrase_catalytic"/>
</dbReference>
<dbReference type="NCBIfam" id="NF040815">
    <property type="entry name" value="recomb_XerA_Arch"/>
    <property type="match status" value="1"/>
</dbReference>
<dbReference type="CDD" id="cd00798">
    <property type="entry name" value="INT_XerDC_C"/>
    <property type="match status" value="1"/>
</dbReference>
<keyword evidence="5 10" id="KW-0159">Chromosome partition</keyword>
<comment type="caution">
    <text evidence="13">The sequence shown here is derived from an EMBL/GenBank/DDBJ whole genome shotgun (WGS) entry which is preliminary data.</text>
</comment>
<organism evidence="13 14">
    <name type="scientific">Aerophobetes bacterium</name>
    <dbReference type="NCBI Taxonomy" id="2030807"/>
    <lineage>
        <taxon>Bacteria</taxon>
        <taxon>Candidatus Aerophobota</taxon>
    </lineage>
</organism>
<sequence>MLSHPLARSFLDYLQVERGLSPHTIAAYRRDLSQFMAWIGNDVAKVDSAQIGKFLGILREKRYQPSSISRKLSTVRMFYKFLRLEGKVKRFPLEGITSPRLGRKLPAYLSEKEISDLLSAPSTKGPLLDLRDKAILEVLYGGGLRISEAVNLNISALNLKGGWVRVMGKGAKARMVPLGRVACRWVRTYLKARDKEADGRAALFCNRYGMRLSRQACWKIIKKWARRARINKPIFPHALRHSFATHLLSRDADLRFIQEMLGHSNVSTTQIYTFVTGERLKRIYKKYHPRA</sequence>
<name>A0A523QKY7_UNCAE</name>
<evidence type="ECO:0000256" key="7">
    <source>
        <dbReference type="ARBA" id="ARBA00023125"/>
    </source>
</evidence>
<feature type="active site" evidence="10">
    <location>
        <position position="263"/>
    </location>
</feature>
<dbReference type="InterPro" id="IPR013762">
    <property type="entry name" value="Integrase-like_cat_sf"/>
</dbReference>
<comment type="similarity">
    <text evidence="10">Belongs to the 'phage' integrase family. XerC subfamily.</text>
</comment>
<dbReference type="SUPFAM" id="SSF56349">
    <property type="entry name" value="DNA breaking-rejoining enzymes"/>
    <property type="match status" value="1"/>
</dbReference>
<evidence type="ECO:0000256" key="1">
    <source>
        <dbReference type="ARBA" id="ARBA00004496"/>
    </source>
</evidence>
<feature type="domain" description="Tyr recombinase" evidence="11">
    <location>
        <begin position="104"/>
        <end position="285"/>
    </location>
</feature>
<dbReference type="NCBIfam" id="TIGR02225">
    <property type="entry name" value="recomb_XerD"/>
    <property type="match status" value="1"/>
</dbReference>
<dbReference type="Pfam" id="PF00589">
    <property type="entry name" value="Phage_integrase"/>
    <property type="match status" value="1"/>
</dbReference>
<feature type="active site" evidence="10">
    <location>
        <position position="240"/>
    </location>
</feature>
<dbReference type="InterPro" id="IPR011010">
    <property type="entry name" value="DNA_brk_join_enz"/>
</dbReference>
<dbReference type="InterPro" id="IPR010998">
    <property type="entry name" value="Integrase_recombinase_N"/>
</dbReference>
<evidence type="ECO:0000256" key="8">
    <source>
        <dbReference type="ARBA" id="ARBA00023172"/>
    </source>
</evidence>
<dbReference type="Proteomes" id="UP000320781">
    <property type="component" value="Unassembled WGS sequence"/>
</dbReference>
<keyword evidence="3 10" id="KW-0963">Cytoplasm</keyword>
<dbReference type="PANTHER" id="PTHR30349">
    <property type="entry name" value="PHAGE INTEGRASE-RELATED"/>
    <property type="match status" value="1"/>
</dbReference>
<evidence type="ECO:0000313" key="14">
    <source>
        <dbReference type="Proteomes" id="UP000320781"/>
    </source>
</evidence>
<feature type="active site" evidence="10">
    <location>
        <position position="145"/>
    </location>
</feature>
<dbReference type="Gene3D" id="1.10.443.10">
    <property type="entry name" value="Intergrase catalytic core"/>
    <property type="match status" value="1"/>
</dbReference>
<protein>
    <recommendedName>
        <fullName evidence="10">Tyrosine recombinase XerC</fullName>
    </recommendedName>
</protein>
<dbReference type="EMBL" id="SOKU01000096">
    <property type="protein sequence ID" value="TES86410.1"/>
    <property type="molecule type" value="Genomic_DNA"/>
</dbReference>
<evidence type="ECO:0000256" key="2">
    <source>
        <dbReference type="ARBA" id="ARBA00010450"/>
    </source>
</evidence>
<evidence type="ECO:0000256" key="6">
    <source>
        <dbReference type="ARBA" id="ARBA00022908"/>
    </source>
</evidence>
<dbReference type="GO" id="GO:0009037">
    <property type="term" value="F:tyrosine-based site-specific recombinase activity"/>
    <property type="evidence" value="ECO:0007669"/>
    <property type="project" value="UniProtKB-UniRule"/>
</dbReference>
<evidence type="ECO:0000256" key="9">
    <source>
        <dbReference type="ARBA" id="ARBA00023306"/>
    </source>
</evidence>
<dbReference type="AlphaFoldDB" id="A0A523QKY7"/>
<feature type="domain" description="Core-binding (CB)" evidence="12">
    <location>
        <begin position="1"/>
        <end position="83"/>
    </location>
</feature>
<dbReference type="PROSITE" id="PS51898">
    <property type="entry name" value="TYR_RECOMBINASE"/>
    <property type="match status" value="1"/>
</dbReference>
<dbReference type="InterPro" id="IPR023009">
    <property type="entry name" value="Tyrosine_recombinase_XerC/XerD"/>
</dbReference>
<dbReference type="InterPro" id="IPR050090">
    <property type="entry name" value="Tyrosine_recombinase_XerCD"/>
</dbReference>
<dbReference type="GO" id="GO:0007059">
    <property type="term" value="P:chromosome segregation"/>
    <property type="evidence" value="ECO:0007669"/>
    <property type="project" value="UniProtKB-UniRule"/>
</dbReference>
<evidence type="ECO:0000256" key="3">
    <source>
        <dbReference type="ARBA" id="ARBA00022490"/>
    </source>
</evidence>
<comment type="subunit">
    <text evidence="10">Forms a cyclic heterotetrameric complex composed of two molecules of XerC and two molecules of XerD.</text>
</comment>
<dbReference type="Pfam" id="PF02899">
    <property type="entry name" value="Phage_int_SAM_1"/>
    <property type="match status" value="1"/>
</dbReference>
<keyword evidence="9 10" id="KW-0131">Cell cycle</keyword>
<dbReference type="SUPFAM" id="SSF47823">
    <property type="entry name" value="lambda integrase-like, N-terminal domain"/>
    <property type="match status" value="1"/>
</dbReference>
<keyword evidence="6 10" id="KW-0229">DNA integration</keyword>
<dbReference type="GO" id="GO:0005737">
    <property type="term" value="C:cytoplasm"/>
    <property type="evidence" value="ECO:0007669"/>
    <property type="project" value="UniProtKB-SubCell"/>
</dbReference>
<dbReference type="GO" id="GO:0006313">
    <property type="term" value="P:DNA transposition"/>
    <property type="evidence" value="ECO:0007669"/>
    <property type="project" value="UniProtKB-UniRule"/>
</dbReference>
<evidence type="ECO:0000256" key="4">
    <source>
        <dbReference type="ARBA" id="ARBA00022618"/>
    </source>
</evidence>
<dbReference type="InterPro" id="IPR004107">
    <property type="entry name" value="Integrase_SAM-like_N"/>
</dbReference>
<dbReference type="InterPro" id="IPR011932">
    <property type="entry name" value="Recomb_XerD"/>
</dbReference>
<keyword evidence="7 10" id="KW-0238">DNA-binding</keyword>
<feature type="active site" description="O-(3'-phospho-DNA)-tyrosine intermediate" evidence="10">
    <location>
        <position position="272"/>
    </location>
</feature>
<feature type="active site" evidence="10">
    <location>
        <position position="169"/>
    </location>
</feature>
<dbReference type="HAMAP" id="MF_01808">
    <property type="entry name" value="Recomb_XerC_XerD"/>
    <property type="match status" value="1"/>
</dbReference>
<evidence type="ECO:0000313" key="13">
    <source>
        <dbReference type="EMBL" id="TES86410.1"/>
    </source>
</evidence>
<dbReference type="GO" id="GO:0051301">
    <property type="term" value="P:cell division"/>
    <property type="evidence" value="ECO:0007669"/>
    <property type="project" value="UniProtKB-KW"/>
</dbReference>
<feature type="active site" evidence="10">
    <location>
        <position position="237"/>
    </location>
</feature>
<dbReference type="InterPro" id="IPR044068">
    <property type="entry name" value="CB"/>
</dbReference>
<accession>A0A523QKY7</accession>
<dbReference type="NCBIfam" id="NF001399">
    <property type="entry name" value="PRK00283.1"/>
    <property type="match status" value="1"/>
</dbReference>